<comment type="caution">
    <text evidence="2">The sequence shown here is derived from an EMBL/GenBank/DDBJ whole genome shotgun (WGS) entry which is preliminary data.</text>
</comment>
<dbReference type="GO" id="GO:0006801">
    <property type="term" value="P:superoxide metabolic process"/>
    <property type="evidence" value="ECO:0007669"/>
    <property type="project" value="InterPro"/>
</dbReference>
<dbReference type="GO" id="GO:0046872">
    <property type="term" value="F:metal ion binding"/>
    <property type="evidence" value="ECO:0007669"/>
    <property type="project" value="InterPro"/>
</dbReference>
<evidence type="ECO:0000313" key="3">
    <source>
        <dbReference type="Proteomes" id="UP001150925"/>
    </source>
</evidence>
<evidence type="ECO:0000256" key="1">
    <source>
        <dbReference type="SAM" id="SignalP"/>
    </source>
</evidence>
<protein>
    <recommendedName>
        <fullName evidence="4">Superoxide dismutase copper/zinc binding domain-containing protein</fullName>
    </recommendedName>
</protein>
<sequence>MVKLAIFACIATAILATCTLGATTQVRRSSKLVRRNLPAGIATFNGGPNNEPTGDVTLTTTADGVEISINLNGLLINYDYHLAIYEDDVDSPNPCAYIDDIYDPCDVDNGNGYQCIQAQALTTCKAGDVSGRFGTLATDNHGSIGGTEVMLNSDVGRCVNSEPGNVLAVGIREMAGPLVACAILQ</sequence>
<dbReference type="InterPro" id="IPR036423">
    <property type="entry name" value="SOD-like_Cu/Zn_dom_sf"/>
</dbReference>
<gene>
    <name evidence="2" type="ORF">IWQ62_003781</name>
</gene>
<dbReference type="EMBL" id="JANBPY010001087">
    <property type="protein sequence ID" value="KAJ1961690.1"/>
    <property type="molecule type" value="Genomic_DNA"/>
</dbReference>
<organism evidence="2 3">
    <name type="scientific">Dispira parvispora</name>
    <dbReference type="NCBI Taxonomy" id="1520584"/>
    <lineage>
        <taxon>Eukaryota</taxon>
        <taxon>Fungi</taxon>
        <taxon>Fungi incertae sedis</taxon>
        <taxon>Zoopagomycota</taxon>
        <taxon>Kickxellomycotina</taxon>
        <taxon>Dimargaritomycetes</taxon>
        <taxon>Dimargaritales</taxon>
        <taxon>Dimargaritaceae</taxon>
        <taxon>Dispira</taxon>
    </lineage>
</organism>
<dbReference type="AlphaFoldDB" id="A0A9W8AM86"/>
<feature type="chain" id="PRO_5040810909" description="Superoxide dismutase copper/zinc binding domain-containing protein" evidence="1">
    <location>
        <begin position="17"/>
        <end position="185"/>
    </location>
</feature>
<keyword evidence="1" id="KW-0732">Signal</keyword>
<name>A0A9W8AM86_9FUNG</name>
<accession>A0A9W8AM86</accession>
<proteinExistence type="predicted"/>
<evidence type="ECO:0008006" key="4">
    <source>
        <dbReference type="Google" id="ProtNLM"/>
    </source>
</evidence>
<dbReference type="OrthoDB" id="159229at2759"/>
<dbReference type="SUPFAM" id="SSF49329">
    <property type="entry name" value="Cu,Zn superoxide dismutase-like"/>
    <property type="match status" value="1"/>
</dbReference>
<feature type="signal peptide" evidence="1">
    <location>
        <begin position="1"/>
        <end position="16"/>
    </location>
</feature>
<dbReference type="Gene3D" id="2.60.40.200">
    <property type="entry name" value="Superoxide dismutase, copper/zinc binding domain"/>
    <property type="match status" value="1"/>
</dbReference>
<evidence type="ECO:0000313" key="2">
    <source>
        <dbReference type="EMBL" id="KAJ1961690.1"/>
    </source>
</evidence>
<keyword evidence="3" id="KW-1185">Reference proteome</keyword>
<reference evidence="2" key="1">
    <citation type="submission" date="2022-07" db="EMBL/GenBank/DDBJ databases">
        <title>Phylogenomic reconstructions and comparative analyses of Kickxellomycotina fungi.</title>
        <authorList>
            <person name="Reynolds N.K."/>
            <person name="Stajich J.E."/>
            <person name="Barry K."/>
            <person name="Grigoriev I.V."/>
            <person name="Crous P."/>
            <person name="Smith M.E."/>
        </authorList>
    </citation>
    <scope>NUCLEOTIDE SEQUENCE</scope>
    <source>
        <strain evidence="2">RSA 1196</strain>
    </source>
</reference>
<dbReference type="Proteomes" id="UP001150925">
    <property type="component" value="Unassembled WGS sequence"/>
</dbReference>